<gene>
    <name evidence="2" type="ORF">Zmor_023973</name>
</gene>
<dbReference type="Proteomes" id="UP001168821">
    <property type="component" value="Unassembled WGS sequence"/>
</dbReference>
<proteinExistence type="predicted"/>
<keyword evidence="3" id="KW-1185">Reference proteome</keyword>
<sequence>MLHVLKINKPIEVKPTTSTFVCITLRQWAILFSILIFILMAIITTGTVLGSLHKKQILHLLEDHIEEERDKHLSESDDNHMSRNEIVLQRSEGNELSSSKIFSICMWLAWVNLVLAAVLVYGVATMTSIYIIPWLLISGITFLLAITTAIMGYLDLIPGVYISYPVMLVCLAASMVFIEMWYTIVLYYLSLGRNGCASRFGSLSPTIIHAYGGYTHTIKPMRSDPNKPLV</sequence>
<evidence type="ECO:0000313" key="2">
    <source>
        <dbReference type="EMBL" id="KAJ3646383.1"/>
    </source>
</evidence>
<feature type="transmembrane region" description="Helical" evidence="1">
    <location>
        <begin position="131"/>
        <end position="154"/>
    </location>
</feature>
<comment type="caution">
    <text evidence="2">The sequence shown here is derived from an EMBL/GenBank/DDBJ whole genome shotgun (WGS) entry which is preliminary data.</text>
</comment>
<evidence type="ECO:0000313" key="3">
    <source>
        <dbReference type="Proteomes" id="UP001168821"/>
    </source>
</evidence>
<accession>A0AA38HZF4</accession>
<dbReference type="EMBL" id="JALNTZ010000007">
    <property type="protein sequence ID" value="KAJ3646383.1"/>
    <property type="molecule type" value="Genomic_DNA"/>
</dbReference>
<feature type="transmembrane region" description="Helical" evidence="1">
    <location>
        <begin position="28"/>
        <end position="52"/>
    </location>
</feature>
<keyword evidence="1" id="KW-1133">Transmembrane helix</keyword>
<keyword evidence="1" id="KW-0812">Transmembrane</keyword>
<feature type="transmembrane region" description="Helical" evidence="1">
    <location>
        <begin position="101"/>
        <end position="124"/>
    </location>
</feature>
<organism evidence="2 3">
    <name type="scientific">Zophobas morio</name>
    <dbReference type="NCBI Taxonomy" id="2755281"/>
    <lineage>
        <taxon>Eukaryota</taxon>
        <taxon>Metazoa</taxon>
        <taxon>Ecdysozoa</taxon>
        <taxon>Arthropoda</taxon>
        <taxon>Hexapoda</taxon>
        <taxon>Insecta</taxon>
        <taxon>Pterygota</taxon>
        <taxon>Neoptera</taxon>
        <taxon>Endopterygota</taxon>
        <taxon>Coleoptera</taxon>
        <taxon>Polyphaga</taxon>
        <taxon>Cucujiformia</taxon>
        <taxon>Tenebrionidae</taxon>
        <taxon>Zophobas</taxon>
    </lineage>
</organism>
<protein>
    <submittedName>
        <fullName evidence="2">Uncharacterized protein</fullName>
    </submittedName>
</protein>
<keyword evidence="1" id="KW-0472">Membrane</keyword>
<dbReference type="AlphaFoldDB" id="A0AA38HZF4"/>
<reference evidence="2" key="1">
    <citation type="journal article" date="2023" name="G3 (Bethesda)">
        <title>Whole genome assemblies of Zophobas morio and Tenebrio molitor.</title>
        <authorList>
            <person name="Kaur S."/>
            <person name="Stinson S.A."/>
            <person name="diCenzo G.C."/>
        </authorList>
    </citation>
    <scope>NUCLEOTIDE SEQUENCE</scope>
    <source>
        <strain evidence="2">QUZm001</strain>
    </source>
</reference>
<evidence type="ECO:0000256" key="1">
    <source>
        <dbReference type="SAM" id="Phobius"/>
    </source>
</evidence>
<name>A0AA38HZF4_9CUCU</name>
<feature type="transmembrane region" description="Helical" evidence="1">
    <location>
        <begin position="166"/>
        <end position="189"/>
    </location>
</feature>